<protein>
    <submittedName>
        <fullName evidence="1">Uncharacterized protein</fullName>
    </submittedName>
</protein>
<proteinExistence type="predicted"/>
<organism evidence="1 2">
    <name type="scientific">Actinomycetospora straminea</name>
    <dbReference type="NCBI Taxonomy" id="663607"/>
    <lineage>
        <taxon>Bacteria</taxon>
        <taxon>Bacillati</taxon>
        <taxon>Actinomycetota</taxon>
        <taxon>Actinomycetes</taxon>
        <taxon>Pseudonocardiales</taxon>
        <taxon>Pseudonocardiaceae</taxon>
        <taxon>Actinomycetospora</taxon>
    </lineage>
</organism>
<evidence type="ECO:0000313" key="1">
    <source>
        <dbReference type="EMBL" id="GAA4884629.1"/>
    </source>
</evidence>
<comment type="caution">
    <text evidence="1">The sequence shown here is derived from an EMBL/GenBank/DDBJ whole genome shotgun (WGS) entry which is preliminary data.</text>
</comment>
<accession>A0ABP9ET57</accession>
<dbReference type="RefSeq" id="WP_274232576.1">
    <property type="nucleotide sequence ID" value="NZ_BAABHQ010000012.1"/>
</dbReference>
<gene>
    <name evidence="1" type="ORF">GCM10023203_40920</name>
</gene>
<sequence>MDVQTDAGVDAALWGLEAAFVAHPPPRTLSGCPHCHGEVRVADADPLTLVLALGNTLGTGDDLRALTPWLVRRALTGDRVDLRTVLERIAEHWADWTDRERDAVRDVVDAVWSALLDTHPDAPDSATAVAMLDSIAALGEPPDRLLAIWEYKEIASADHHLAELVVDAFYGARVDPRVITWARADAQRARLERARDRDRGRPWAGTITAACDLAGAGAPD</sequence>
<name>A0ABP9ET57_9PSEU</name>
<evidence type="ECO:0000313" key="2">
    <source>
        <dbReference type="Proteomes" id="UP001500457"/>
    </source>
</evidence>
<dbReference type="Proteomes" id="UP001500457">
    <property type="component" value="Unassembled WGS sequence"/>
</dbReference>
<keyword evidence="2" id="KW-1185">Reference proteome</keyword>
<dbReference type="EMBL" id="BAABHQ010000012">
    <property type="protein sequence ID" value="GAA4884629.1"/>
    <property type="molecule type" value="Genomic_DNA"/>
</dbReference>
<reference evidence="2" key="1">
    <citation type="journal article" date="2019" name="Int. J. Syst. Evol. Microbiol.">
        <title>The Global Catalogue of Microorganisms (GCM) 10K type strain sequencing project: providing services to taxonomists for standard genome sequencing and annotation.</title>
        <authorList>
            <consortium name="The Broad Institute Genomics Platform"/>
            <consortium name="The Broad Institute Genome Sequencing Center for Infectious Disease"/>
            <person name="Wu L."/>
            <person name="Ma J."/>
        </authorList>
    </citation>
    <scope>NUCLEOTIDE SEQUENCE [LARGE SCALE GENOMIC DNA]</scope>
    <source>
        <strain evidence="2">JCM 17983</strain>
    </source>
</reference>